<dbReference type="Proteomes" id="UP001589716">
    <property type="component" value="Unassembled WGS sequence"/>
</dbReference>
<keyword evidence="2" id="KW-1185">Reference proteome</keyword>
<dbReference type="RefSeq" id="WP_345484742.1">
    <property type="nucleotide sequence ID" value="NZ_BAAAWU010000001.1"/>
</dbReference>
<dbReference type="SUPFAM" id="SSF48452">
    <property type="entry name" value="TPR-like"/>
    <property type="match status" value="1"/>
</dbReference>
<evidence type="ECO:0000313" key="2">
    <source>
        <dbReference type="Proteomes" id="UP001589716"/>
    </source>
</evidence>
<accession>A0ABV5QTF7</accession>
<evidence type="ECO:0008006" key="3">
    <source>
        <dbReference type="Google" id="ProtNLM"/>
    </source>
</evidence>
<proteinExistence type="predicted"/>
<evidence type="ECO:0000313" key="1">
    <source>
        <dbReference type="EMBL" id="MFB9556812.1"/>
    </source>
</evidence>
<dbReference type="EMBL" id="JBHMCT010000013">
    <property type="protein sequence ID" value="MFB9556812.1"/>
    <property type="molecule type" value="Genomic_DNA"/>
</dbReference>
<comment type="caution">
    <text evidence="1">The sequence shown here is derived from an EMBL/GenBank/DDBJ whole genome shotgun (WGS) entry which is preliminary data.</text>
</comment>
<reference evidence="1 2" key="1">
    <citation type="submission" date="2024-09" db="EMBL/GenBank/DDBJ databases">
        <authorList>
            <person name="Sun Q."/>
            <person name="Mori K."/>
        </authorList>
    </citation>
    <scope>NUCLEOTIDE SEQUENCE [LARGE SCALE GENOMIC DNA]</scope>
    <source>
        <strain evidence="1 2">JCM 4414</strain>
    </source>
</reference>
<sequence>MPHTEGAESRGNVADTGKTDQDAVLRARVLLLGVEHLGTWERVLAYRVLARVSPRAYLPLLVDALLERGYELDDREVRVRLFAEAADEALRMDGDVSEARVGRALGAWERALFAAGRRAEGRAVCEELAGSGAYGRLAKVLAEEGRHAEAAGLLGRHLGQEGTDASEWELIEWAAELDAAGRREEALELFARLVAGRRSEAAAGRAPLASLVWLVVQHAGMLRAAGRVAGAAAARQEALTVLTRLARDGEPVSWSNIQAWWVTLFLLSGRPEEPAATPAAPMPPFGAHVVHGWSPDAREGYLASVPSLEREVAALRGSGDLPALIAVHRRLVLRRALRWETSGRRAAETLLPCFDEGVALARGLPDGHPVLARALTDRAMFLLAVKRYAEARRDLAEAVVLQGGSARPVSPMSHPTSEE</sequence>
<protein>
    <recommendedName>
        <fullName evidence="3">Tetratricopeptide repeat protein</fullName>
    </recommendedName>
</protein>
<organism evidence="1 2">
    <name type="scientific">Streptomyces roseoviridis</name>
    <dbReference type="NCBI Taxonomy" id="67361"/>
    <lineage>
        <taxon>Bacteria</taxon>
        <taxon>Bacillati</taxon>
        <taxon>Actinomycetota</taxon>
        <taxon>Actinomycetes</taxon>
        <taxon>Kitasatosporales</taxon>
        <taxon>Streptomycetaceae</taxon>
        <taxon>Streptomyces</taxon>
    </lineage>
</organism>
<name>A0ABV5QTF7_9ACTN</name>
<gene>
    <name evidence="1" type="ORF">ACFFTP_21795</name>
</gene>
<dbReference type="InterPro" id="IPR011990">
    <property type="entry name" value="TPR-like_helical_dom_sf"/>
</dbReference>